<feature type="region of interest" description="Disordered" evidence="1">
    <location>
        <begin position="1"/>
        <end position="174"/>
    </location>
</feature>
<evidence type="ECO:0000313" key="3">
    <source>
        <dbReference type="Proteomes" id="UP001345691"/>
    </source>
</evidence>
<comment type="caution">
    <text evidence="2">The sequence shown here is derived from an EMBL/GenBank/DDBJ whole genome shotgun (WGS) entry which is preliminary data.</text>
</comment>
<dbReference type="Proteomes" id="UP001345691">
    <property type="component" value="Unassembled WGS sequence"/>
</dbReference>
<feature type="compositionally biased region" description="Basic and acidic residues" evidence="1">
    <location>
        <begin position="26"/>
        <end position="46"/>
    </location>
</feature>
<evidence type="ECO:0000313" key="2">
    <source>
        <dbReference type="EMBL" id="KAK5056250.1"/>
    </source>
</evidence>
<dbReference type="InterPro" id="IPR053203">
    <property type="entry name" value="Cisplatin_resist-associated"/>
</dbReference>
<organism evidence="2 3">
    <name type="scientific">Exophiala sideris</name>
    <dbReference type="NCBI Taxonomy" id="1016849"/>
    <lineage>
        <taxon>Eukaryota</taxon>
        <taxon>Fungi</taxon>
        <taxon>Dikarya</taxon>
        <taxon>Ascomycota</taxon>
        <taxon>Pezizomycotina</taxon>
        <taxon>Eurotiomycetes</taxon>
        <taxon>Chaetothyriomycetidae</taxon>
        <taxon>Chaetothyriales</taxon>
        <taxon>Herpotrichiellaceae</taxon>
        <taxon>Exophiala</taxon>
    </lineage>
</organism>
<feature type="compositionally biased region" description="Low complexity" evidence="1">
    <location>
        <begin position="60"/>
        <end position="71"/>
    </location>
</feature>
<feature type="compositionally biased region" description="Low complexity" evidence="1">
    <location>
        <begin position="146"/>
        <end position="160"/>
    </location>
</feature>
<protein>
    <submittedName>
        <fullName evidence="2">Uncharacterized protein</fullName>
    </submittedName>
</protein>
<name>A0ABR0J4M8_9EURO</name>
<accession>A0ABR0J4M8</accession>
<keyword evidence="3" id="KW-1185">Reference proteome</keyword>
<feature type="compositionally biased region" description="Basic and acidic residues" evidence="1">
    <location>
        <begin position="107"/>
        <end position="124"/>
    </location>
</feature>
<dbReference type="PANTHER" id="PTHR34693:SF1">
    <property type="entry name" value="PROTEIN PAR32"/>
    <property type="match status" value="1"/>
</dbReference>
<dbReference type="PANTHER" id="PTHR34693">
    <property type="entry name" value="PROTEIN PAR32"/>
    <property type="match status" value="1"/>
</dbReference>
<gene>
    <name evidence="2" type="ORF">LTR69_007789</name>
</gene>
<evidence type="ECO:0000256" key="1">
    <source>
        <dbReference type="SAM" id="MobiDB-lite"/>
    </source>
</evidence>
<sequence>MVASGDNVYIHHGRGGAGNVTNASAVDKRRPSHSADEQSHRREFSGRRFSTGVGGSGNMSSQSKVRQSQQSEADETGRLLHDMQTPGIVFLEDSFHTGRGGAANKYKPSDEETQEARENNENVRRQSLASLAQRRESLATLNQGESPSSSWSSRRMSVVDSVKDILQGRRASKA</sequence>
<reference evidence="2 3" key="1">
    <citation type="submission" date="2023-08" db="EMBL/GenBank/DDBJ databases">
        <title>Black Yeasts Isolated from many extreme environments.</title>
        <authorList>
            <person name="Coleine C."/>
            <person name="Stajich J.E."/>
            <person name="Selbmann L."/>
        </authorList>
    </citation>
    <scope>NUCLEOTIDE SEQUENCE [LARGE SCALE GENOMIC DNA]</scope>
    <source>
        <strain evidence="2 3">CCFEE 6328</strain>
    </source>
</reference>
<proteinExistence type="predicted"/>
<dbReference type="EMBL" id="JAVRRF010000018">
    <property type="protein sequence ID" value="KAK5056250.1"/>
    <property type="molecule type" value="Genomic_DNA"/>
</dbReference>